<evidence type="ECO:0008006" key="4">
    <source>
        <dbReference type="Google" id="ProtNLM"/>
    </source>
</evidence>
<accession>D0BJA4</accession>
<proteinExistence type="predicted"/>
<reference evidence="2" key="2">
    <citation type="submission" date="2011-10" db="EMBL/GenBank/DDBJ databases">
        <title>The Genome Sequence of Granulicatella elegans ATCC 700633.</title>
        <authorList>
            <consortium name="The Broad Institute Genome Sequencing Platform"/>
            <consortium name="The Broad Institute Genome Sequencing Center for Infectious Disease"/>
            <person name="Earl A."/>
            <person name="Ward D."/>
            <person name="Feldgarden M."/>
            <person name="Gevers D."/>
            <person name="Sibley C.D."/>
            <person name="Field T.R."/>
            <person name="Grinwis M."/>
            <person name="Eshaghurshan C.S."/>
            <person name="Surette M.G."/>
            <person name="Young S.K."/>
            <person name="Zeng Q."/>
            <person name="Gargeya S."/>
            <person name="Fitzgerald M."/>
            <person name="Haas B."/>
            <person name="Abouelleil A."/>
            <person name="Alvarado L."/>
            <person name="Arachchi H.M."/>
            <person name="Berlin A."/>
            <person name="Brown A."/>
            <person name="Chapman S.B."/>
            <person name="Chen Z."/>
            <person name="Dunbar C."/>
            <person name="Freedman E."/>
            <person name="Gearin G."/>
            <person name="Goldberg J."/>
            <person name="Griggs A."/>
            <person name="Gujja S."/>
            <person name="Heiman D."/>
            <person name="Howarth C."/>
            <person name="Larson L."/>
            <person name="Lui A."/>
            <person name="MacDonald P.J.P."/>
            <person name="Montmayeur A."/>
            <person name="Murphy C."/>
            <person name="Neiman D."/>
            <person name="Pearson M."/>
            <person name="Priest M."/>
            <person name="Roberts A."/>
            <person name="Saif S."/>
            <person name="Shea T."/>
            <person name="Shenoy N."/>
            <person name="Sisk P."/>
            <person name="Stolte C."/>
            <person name="Sykes S."/>
            <person name="Wortman J."/>
            <person name="Nusbaum C."/>
            <person name="Birren B."/>
        </authorList>
    </citation>
    <scope>NUCLEOTIDE SEQUENCE [LARGE SCALE GENOMIC DNA]</scope>
    <source>
        <strain evidence="2">ATCC 700633</strain>
    </source>
</reference>
<dbReference type="SUPFAM" id="SSF54862">
    <property type="entry name" value="4Fe-4S ferredoxins"/>
    <property type="match status" value="1"/>
</dbReference>
<organism evidence="2 3">
    <name type="scientific">Granulicatella elegans ATCC 700633</name>
    <dbReference type="NCBI Taxonomy" id="626369"/>
    <lineage>
        <taxon>Bacteria</taxon>
        <taxon>Bacillati</taxon>
        <taxon>Bacillota</taxon>
        <taxon>Bacilli</taxon>
        <taxon>Lactobacillales</taxon>
        <taxon>Carnobacteriaceae</taxon>
        <taxon>Granulicatella</taxon>
    </lineage>
</organism>
<reference evidence="2" key="1">
    <citation type="submission" date="2009-09" db="EMBL/GenBank/DDBJ databases">
        <authorList>
            <consortium name="The Broad Institute Genome Sequencing Platform"/>
            <person name="Ward D."/>
            <person name="Feldgarden M."/>
            <person name="Earl A."/>
            <person name="Young S.K."/>
            <person name="Zeng Q."/>
            <person name="Koehrsen M."/>
            <person name="Alvarado L."/>
            <person name="Berlin A."/>
            <person name="Bochicchio J."/>
            <person name="Borenstein D."/>
            <person name="Chapman S.B."/>
            <person name="Chen Z."/>
            <person name="Engels R."/>
            <person name="Freedman E."/>
            <person name="Gellesch M."/>
            <person name="Goldberg J."/>
            <person name="Griggs A."/>
            <person name="Gujja S."/>
            <person name="Heilman E."/>
            <person name="Heiman D."/>
            <person name="Hepburn T."/>
            <person name="Howarth C."/>
            <person name="Jen D."/>
            <person name="Larson L."/>
            <person name="Lewis B."/>
            <person name="Mehta T."/>
            <person name="Park D."/>
            <person name="Pearson M."/>
            <person name="Roberts A."/>
            <person name="Saif S."/>
            <person name="Shea T."/>
            <person name="Shenoy N."/>
            <person name="Sisk P."/>
            <person name="Stolte C."/>
            <person name="Sykes S."/>
            <person name="Thomson T."/>
            <person name="Walk T."/>
            <person name="White J."/>
            <person name="Yandava C."/>
            <person name="Sibley C.D."/>
            <person name="Field T.R."/>
            <person name="Grinwis M."/>
            <person name="Eshaghurshan C.S."/>
            <person name="Surette M.G."/>
            <person name="Haas B."/>
            <person name="Nusbaum C."/>
            <person name="Birren B."/>
        </authorList>
    </citation>
    <scope>NUCLEOTIDE SEQUENCE [LARGE SCALE GENOMIC DNA]</scope>
    <source>
        <strain evidence="2">ATCC 700633</strain>
    </source>
</reference>
<dbReference type="RefSeq" id="WP_020991396.1">
    <property type="nucleotide sequence ID" value="NZ_KI391971.1"/>
</dbReference>
<protein>
    <recommendedName>
        <fullName evidence="4">Ferredoxin</fullName>
    </recommendedName>
</protein>
<name>D0BJA4_9LACT</name>
<keyword evidence="3" id="KW-1185">Reference proteome</keyword>
<dbReference type="Proteomes" id="UP000002939">
    <property type="component" value="Unassembled WGS sequence"/>
</dbReference>
<dbReference type="InterPro" id="IPR052395">
    <property type="entry name" value="ET_Ferredoxin"/>
</dbReference>
<gene>
    <name evidence="2" type="ORF">HMPREF0446_00039</name>
</gene>
<dbReference type="HOGENOM" id="CLU_139698_6_4_9"/>
<evidence type="ECO:0000313" key="3">
    <source>
        <dbReference type="Proteomes" id="UP000002939"/>
    </source>
</evidence>
<dbReference type="Pfam" id="PF13370">
    <property type="entry name" value="Fer4_13"/>
    <property type="match status" value="1"/>
</dbReference>
<dbReference type="PANTHER" id="PTHR39163:SF1">
    <property type="entry name" value="FERREDOXIN"/>
    <property type="match status" value="1"/>
</dbReference>
<evidence type="ECO:0000313" key="2">
    <source>
        <dbReference type="EMBL" id="EEW93157.2"/>
    </source>
</evidence>
<dbReference type="Gene3D" id="3.30.70.20">
    <property type="match status" value="1"/>
</dbReference>
<dbReference type="STRING" id="626369.HMPREF0446_00039"/>
<dbReference type="eggNOG" id="COG1141">
    <property type="taxonomic scope" value="Bacteria"/>
</dbReference>
<evidence type="ECO:0000256" key="1">
    <source>
        <dbReference type="ARBA" id="ARBA00001966"/>
    </source>
</evidence>
<comment type="caution">
    <text evidence="2">The sequence shown here is derived from an EMBL/GenBank/DDBJ whole genome shotgun (WGS) entry which is preliminary data.</text>
</comment>
<comment type="cofactor">
    <cofactor evidence="1">
        <name>[4Fe-4S] cluster</name>
        <dbReference type="ChEBI" id="CHEBI:49883"/>
    </cofactor>
</comment>
<sequence length="80" mass="8989">MNSKKIQSIYGKVDCESCIACGICQLKANHLFEYDNDGIAFMKHDNNTGSLPIPEHEIEPFKEAYTHCPTGAIKRKNSPF</sequence>
<dbReference type="EMBL" id="ACRF02000016">
    <property type="protein sequence ID" value="EEW93157.2"/>
    <property type="molecule type" value="Genomic_DNA"/>
</dbReference>
<dbReference type="AlphaFoldDB" id="D0BJA4"/>
<dbReference type="PANTHER" id="PTHR39163">
    <property type="entry name" value="FERREDOXIN"/>
    <property type="match status" value="1"/>
</dbReference>